<keyword evidence="5" id="KW-0574">Periplasm</keyword>
<dbReference type="EMBL" id="JACHLP010000001">
    <property type="protein sequence ID" value="MBB4841769.1"/>
    <property type="molecule type" value="Genomic_DNA"/>
</dbReference>
<dbReference type="InterPro" id="IPR001638">
    <property type="entry name" value="Solute-binding_3/MltF_N"/>
</dbReference>
<feature type="chain" id="PRO_5032521340" evidence="6">
    <location>
        <begin position="29"/>
        <end position="269"/>
    </location>
</feature>
<dbReference type="PANTHER" id="PTHR35936:SF17">
    <property type="entry name" value="ARGININE-BINDING EXTRACELLULAR PROTEIN ARTP"/>
    <property type="match status" value="1"/>
</dbReference>
<keyword evidence="4 6" id="KW-0732">Signal</keyword>
<evidence type="ECO:0000256" key="4">
    <source>
        <dbReference type="ARBA" id="ARBA00022729"/>
    </source>
</evidence>
<dbReference type="Pfam" id="PF00497">
    <property type="entry name" value="SBP_bac_3"/>
    <property type="match status" value="1"/>
</dbReference>
<evidence type="ECO:0000313" key="8">
    <source>
        <dbReference type="EMBL" id="MBB4841769.1"/>
    </source>
</evidence>
<dbReference type="AlphaFoldDB" id="A0A840L6I1"/>
<feature type="domain" description="Solute-binding protein family 3/N-terminal" evidence="7">
    <location>
        <begin position="35"/>
        <end position="263"/>
    </location>
</feature>
<keyword evidence="3" id="KW-0813">Transport</keyword>
<evidence type="ECO:0000256" key="1">
    <source>
        <dbReference type="ARBA" id="ARBA00004418"/>
    </source>
</evidence>
<reference evidence="8 9" key="1">
    <citation type="submission" date="2020-08" db="EMBL/GenBank/DDBJ databases">
        <title>Functional genomics of gut bacteria from endangered species of beetles.</title>
        <authorList>
            <person name="Carlos-Shanley C."/>
        </authorList>
    </citation>
    <scope>NUCLEOTIDE SEQUENCE [LARGE SCALE GENOMIC DNA]</scope>
    <source>
        <strain evidence="8 9">S00239</strain>
    </source>
</reference>
<feature type="signal peptide" evidence="6">
    <location>
        <begin position="1"/>
        <end position="28"/>
    </location>
</feature>
<dbReference type="RefSeq" id="WP_184295367.1">
    <property type="nucleotide sequence ID" value="NZ_JACHLP010000001.1"/>
</dbReference>
<comment type="caution">
    <text evidence="8">The sequence shown here is derived from an EMBL/GenBank/DDBJ whole genome shotgun (WGS) entry which is preliminary data.</text>
</comment>
<protein>
    <submittedName>
        <fullName evidence="8">Arginine/ornithine transport system substrate-binding protein</fullName>
    </submittedName>
</protein>
<evidence type="ECO:0000256" key="2">
    <source>
        <dbReference type="ARBA" id="ARBA00010333"/>
    </source>
</evidence>
<dbReference type="InterPro" id="IPR005768">
    <property type="entry name" value="Lys_Arg_Orn-bd"/>
</dbReference>
<comment type="similarity">
    <text evidence="2">Belongs to the bacterial solute-binding protein 3 family.</text>
</comment>
<dbReference type="NCBIfam" id="TIGR01096">
    <property type="entry name" value="3A0103s03R"/>
    <property type="match status" value="1"/>
</dbReference>
<gene>
    <name evidence="8" type="ORF">HNP55_000264</name>
</gene>
<dbReference type="SMART" id="SM00062">
    <property type="entry name" value="PBPb"/>
    <property type="match status" value="1"/>
</dbReference>
<proteinExistence type="inferred from homology"/>
<evidence type="ECO:0000256" key="3">
    <source>
        <dbReference type="ARBA" id="ARBA00022448"/>
    </source>
</evidence>
<name>A0A840L6I1_9BURK</name>
<dbReference type="GO" id="GO:0030288">
    <property type="term" value="C:outer membrane-bounded periplasmic space"/>
    <property type="evidence" value="ECO:0007669"/>
    <property type="project" value="InterPro"/>
</dbReference>
<organism evidence="8 9">
    <name type="scientific">Roseateles oligotrophus</name>
    <dbReference type="NCBI Taxonomy" id="1769250"/>
    <lineage>
        <taxon>Bacteria</taxon>
        <taxon>Pseudomonadati</taxon>
        <taxon>Pseudomonadota</taxon>
        <taxon>Betaproteobacteria</taxon>
        <taxon>Burkholderiales</taxon>
        <taxon>Sphaerotilaceae</taxon>
        <taxon>Roseateles</taxon>
    </lineage>
</organism>
<dbReference type="PROSITE" id="PS51257">
    <property type="entry name" value="PROKAR_LIPOPROTEIN"/>
    <property type="match status" value="1"/>
</dbReference>
<comment type="subcellular location">
    <subcellularLocation>
        <location evidence="1">Periplasm</location>
    </subcellularLocation>
</comment>
<dbReference type="Proteomes" id="UP000562027">
    <property type="component" value="Unassembled WGS sequence"/>
</dbReference>
<dbReference type="PANTHER" id="PTHR35936">
    <property type="entry name" value="MEMBRANE-BOUND LYTIC MUREIN TRANSGLYCOSYLASE F"/>
    <property type="match status" value="1"/>
</dbReference>
<evidence type="ECO:0000259" key="7">
    <source>
        <dbReference type="SMART" id="SM00062"/>
    </source>
</evidence>
<sequence>MQRRSLIARTTTALALAALACSTFSVQAQGPEWKKIRIGVEGAYPPFSEVGADGKLKGFEIDLALAYCAEMKAECTLVQQDFDGLIPALQARKVDAIIASVSITDERKKVIAFSKPYYNTPARFVAKNGVKFDLSPAGLKGKKIGVQSATIHEAYAAAIFKQSDIVRYQSQDQVFLDLKSGRIDLTLADMPAADFGFLKKPEGKGFAFVGPNFDDVKYFGVGSGVGMRKADEKTLGKKFNDAIAAVQANGTFKKINDKYFDYDISIKQK</sequence>
<dbReference type="Gene3D" id="3.40.190.10">
    <property type="entry name" value="Periplasmic binding protein-like II"/>
    <property type="match status" value="2"/>
</dbReference>
<evidence type="ECO:0000256" key="5">
    <source>
        <dbReference type="ARBA" id="ARBA00022764"/>
    </source>
</evidence>
<keyword evidence="9" id="KW-1185">Reference proteome</keyword>
<dbReference type="CDD" id="cd13703">
    <property type="entry name" value="PBP2_HisJ_LAO"/>
    <property type="match status" value="1"/>
</dbReference>
<evidence type="ECO:0000313" key="9">
    <source>
        <dbReference type="Proteomes" id="UP000562027"/>
    </source>
</evidence>
<evidence type="ECO:0000256" key="6">
    <source>
        <dbReference type="SAM" id="SignalP"/>
    </source>
</evidence>
<dbReference type="SUPFAM" id="SSF53850">
    <property type="entry name" value="Periplasmic binding protein-like II"/>
    <property type="match status" value="1"/>
</dbReference>
<accession>A0A840L6I1</accession>